<dbReference type="RefSeq" id="XP_004183363.1">
    <property type="nucleotide sequence ID" value="XM_004183315.1"/>
</dbReference>
<gene>
    <name evidence="3" type="ORF">EIN_346540</name>
</gene>
<evidence type="ECO:0000313" key="3">
    <source>
        <dbReference type="EMBL" id="ELP84017.1"/>
    </source>
</evidence>
<sequence length="169" mass="19623">MDSLSDLSFSNSSEQEQDIEDNQQKEVMKNDFECSKIKNKIEGYVQAIEKENGNSSEQISDNWKVISGYVAPISLDKIETQEEKEAQLKIKLERLEKEIEKARKATLQAEQVKEAAYAAAQEAHRKYLFLEDEKLELERNLQLLSQEKERIAQEVKEREEARAETEKIV</sequence>
<keyword evidence="1" id="KW-0175">Coiled coil</keyword>
<evidence type="ECO:0000256" key="1">
    <source>
        <dbReference type="SAM" id="Coils"/>
    </source>
</evidence>
<dbReference type="KEGG" id="eiv:EIN_346540"/>
<protein>
    <submittedName>
        <fullName evidence="3">Uncharacterized protein</fullName>
    </submittedName>
</protein>
<evidence type="ECO:0000313" key="4">
    <source>
        <dbReference type="Proteomes" id="UP000014680"/>
    </source>
</evidence>
<evidence type="ECO:0000256" key="2">
    <source>
        <dbReference type="SAM" id="MobiDB-lite"/>
    </source>
</evidence>
<accession>L7FJC8</accession>
<dbReference type="AlphaFoldDB" id="L7FJC8"/>
<dbReference type="Proteomes" id="UP000014680">
    <property type="component" value="Unassembled WGS sequence"/>
</dbReference>
<name>L7FJC8_ENTIV</name>
<dbReference type="VEuPathDB" id="AmoebaDB:EIN_346540"/>
<dbReference type="GeneID" id="14883003"/>
<feature type="coiled-coil region" evidence="1">
    <location>
        <begin position="78"/>
        <end position="164"/>
    </location>
</feature>
<reference evidence="3 4" key="1">
    <citation type="submission" date="2012-10" db="EMBL/GenBank/DDBJ databases">
        <authorList>
            <person name="Zafar N."/>
            <person name="Inman J."/>
            <person name="Hall N."/>
            <person name="Lorenzi H."/>
            <person name="Caler E."/>
        </authorList>
    </citation>
    <scope>NUCLEOTIDE SEQUENCE [LARGE SCALE GENOMIC DNA]</scope>
    <source>
        <strain evidence="3 4">IP1</strain>
    </source>
</reference>
<feature type="region of interest" description="Disordered" evidence="2">
    <location>
        <begin position="1"/>
        <end position="28"/>
    </location>
</feature>
<proteinExistence type="predicted"/>
<keyword evidence="4" id="KW-1185">Reference proteome</keyword>
<organism evidence="3 4">
    <name type="scientific">Entamoeba invadens IP1</name>
    <dbReference type="NCBI Taxonomy" id="370355"/>
    <lineage>
        <taxon>Eukaryota</taxon>
        <taxon>Amoebozoa</taxon>
        <taxon>Evosea</taxon>
        <taxon>Archamoebae</taxon>
        <taxon>Mastigamoebida</taxon>
        <taxon>Entamoebidae</taxon>
        <taxon>Entamoeba</taxon>
    </lineage>
</organism>
<dbReference type="EMBL" id="KB207186">
    <property type="protein sequence ID" value="ELP84017.1"/>
    <property type="molecule type" value="Genomic_DNA"/>
</dbReference>
<feature type="compositionally biased region" description="Low complexity" evidence="2">
    <location>
        <begin position="1"/>
        <end position="13"/>
    </location>
</feature>